<feature type="region of interest" description="Disordered" evidence="1">
    <location>
        <begin position="48"/>
        <end position="140"/>
    </location>
</feature>
<proteinExistence type="predicted"/>
<feature type="region of interest" description="Disordered" evidence="1">
    <location>
        <begin position="155"/>
        <end position="199"/>
    </location>
</feature>
<dbReference type="PANTHER" id="PTHR46171:SF3">
    <property type="entry name" value="GH10160P"/>
    <property type="match status" value="1"/>
</dbReference>
<dbReference type="Proteomes" id="UP001212841">
    <property type="component" value="Unassembled WGS sequence"/>
</dbReference>
<gene>
    <name evidence="2" type="ORF">HK097_004499</name>
</gene>
<dbReference type="EMBL" id="JADGJD010002156">
    <property type="protein sequence ID" value="KAJ3034470.1"/>
    <property type="molecule type" value="Genomic_DNA"/>
</dbReference>
<protein>
    <recommendedName>
        <fullName evidence="4">RING-type domain-containing protein</fullName>
    </recommendedName>
</protein>
<evidence type="ECO:0000313" key="2">
    <source>
        <dbReference type="EMBL" id="KAJ3034470.1"/>
    </source>
</evidence>
<sequence>MDDQLREYRSRHAQQLGEPIHQTSLYPNIAQQDPNALIRQMEEDEAFARRLAEEDASEAREAGKRQREEDERFARSLAQEETGAHLEDAFHSEPLQPPARPSTFNRTSPNTPDIPHSRLTTQNHNGHAAPDTPLQREPTQEELDFELARRLQMEEDISNPRGGHEGTAREGDDDALRAMPGAFPPDHASAHSDHPSSNFSTPITSVLGYLFGQGNQQARAQPQSTGRSYVFGYDSNRGFYSSSSDIGPMGPNDPTENLLSLFHALSTQGGLHPHSQTTDPFGLPTDPTQFTRFRTNLRPMFFTQFGDELGGQLYNEVPANYEDLMALAERLGPARAKGATDEQIGRVPVVKYRKGLAGEGKEEGKEESCPICLADFEDGEDMLVMPCAHRWVEMV</sequence>
<feature type="compositionally biased region" description="Basic and acidic residues" evidence="1">
    <location>
        <begin position="82"/>
        <end position="91"/>
    </location>
</feature>
<dbReference type="GO" id="GO:0061630">
    <property type="term" value="F:ubiquitin protein ligase activity"/>
    <property type="evidence" value="ECO:0007669"/>
    <property type="project" value="TreeGrafter"/>
</dbReference>
<keyword evidence="3" id="KW-1185">Reference proteome</keyword>
<dbReference type="AlphaFoldDB" id="A0AAD5WZH4"/>
<feature type="compositionally biased region" description="Polar residues" evidence="1">
    <location>
        <begin position="102"/>
        <end position="111"/>
    </location>
</feature>
<comment type="caution">
    <text evidence="2">The sequence shown here is derived from an EMBL/GenBank/DDBJ whole genome shotgun (WGS) entry which is preliminary data.</text>
</comment>
<name>A0AAD5WZH4_9FUNG</name>
<feature type="region of interest" description="Disordered" evidence="1">
    <location>
        <begin position="1"/>
        <end position="27"/>
    </location>
</feature>
<evidence type="ECO:0008006" key="4">
    <source>
        <dbReference type="Google" id="ProtNLM"/>
    </source>
</evidence>
<evidence type="ECO:0000256" key="1">
    <source>
        <dbReference type="SAM" id="MobiDB-lite"/>
    </source>
</evidence>
<dbReference type="PANTHER" id="PTHR46171">
    <property type="entry name" value="GH10160P"/>
    <property type="match status" value="1"/>
</dbReference>
<dbReference type="GO" id="GO:0016567">
    <property type="term" value="P:protein ubiquitination"/>
    <property type="evidence" value="ECO:0007669"/>
    <property type="project" value="TreeGrafter"/>
</dbReference>
<dbReference type="SUPFAM" id="SSF57850">
    <property type="entry name" value="RING/U-box"/>
    <property type="match status" value="1"/>
</dbReference>
<accession>A0AAD5WZH4</accession>
<feature type="compositionally biased region" description="Basic and acidic residues" evidence="1">
    <location>
        <begin position="48"/>
        <end position="74"/>
    </location>
</feature>
<dbReference type="InterPro" id="IPR013083">
    <property type="entry name" value="Znf_RING/FYVE/PHD"/>
</dbReference>
<feature type="compositionally biased region" description="Basic and acidic residues" evidence="1">
    <location>
        <begin position="1"/>
        <end position="10"/>
    </location>
</feature>
<reference evidence="2" key="1">
    <citation type="submission" date="2020-05" db="EMBL/GenBank/DDBJ databases">
        <title>Phylogenomic resolution of chytrid fungi.</title>
        <authorList>
            <person name="Stajich J.E."/>
            <person name="Amses K."/>
            <person name="Simmons R."/>
            <person name="Seto K."/>
            <person name="Myers J."/>
            <person name="Bonds A."/>
            <person name="Quandt C.A."/>
            <person name="Barry K."/>
            <person name="Liu P."/>
            <person name="Grigoriev I."/>
            <person name="Longcore J.E."/>
            <person name="James T.Y."/>
        </authorList>
    </citation>
    <scope>NUCLEOTIDE SEQUENCE</scope>
    <source>
        <strain evidence="2">JEL0318</strain>
    </source>
</reference>
<organism evidence="2 3">
    <name type="scientific">Rhizophlyctis rosea</name>
    <dbReference type="NCBI Taxonomy" id="64517"/>
    <lineage>
        <taxon>Eukaryota</taxon>
        <taxon>Fungi</taxon>
        <taxon>Fungi incertae sedis</taxon>
        <taxon>Chytridiomycota</taxon>
        <taxon>Chytridiomycota incertae sedis</taxon>
        <taxon>Chytridiomycetes</taxon>
        <taxon>Rhizophlyctidales</taxon>
        <taxon>Rhizophlyctidaceae</taxon>
        <taxon>Rhizophlyctis</taxon>
    </lineage>
</organism>
<evidence type="ECO:0000313" key="3">
    <source>
        <dbReference type="Proteomes" id="UP001212841"/>
    </source>
</evidence>
<dbReference type="Gene3D" id="3.30.40.10">
    <property type="entry name" value="Zinc/RING finger domain, C3HC4 (zinc finger)"/>
    <property type="match status" value="1"/>
</dbReference>
<feature type="compositionally biased region" description="Basic and acidic residues" evidence="1">
    <location>
        <begin position="162"/>
        <end position="176"/>
    </location>
</feature>